<dbReference type="Pfam" id="PF13174">
    <property type="entry name" value="TPR_6"/>
    <property type="match status" value="1"/>
</dbReference>
<dbReference type="Gene3D" id="1.25.40.10">
    <property type="entry name" value="Tetratricopeptide repeat domain"/>
    <property type="match status" value="2"/>
</dbReference>
<keyword evidence="1" id="KW-0802">TPR repeat</keyword>
<feature type="repeat" description="TPR" evidence="1">
    <location>
        <begin position="146"/>
        <end position="179"/>
    </location>
</feature>
<keyword evidence="2" id="KW-1133">Transmembrane helix</keyword>
<evidence type="ECO:0000259" key="3">
    <source>
        <dbReference type="Pfam" id="PF09976"/>
    </source>
</evidence>
<feature type="domain" description="Ancillary SecYEG translocon subunit/Cell division coordinator CpoB TPR" evidence="3">
    <location>
        <begin position="94"/>
        <end position="179"/>
    </location>
</feature>
<organism evidence="4 5">
    <name type="scientific">Mongoliitalea lutea</name>
    <dbReference type="NCBI Taxonomy" id="849756"/>
    <lineage>
        <taxon>Bacteria</taxon>
        <taxon>Pseudomonadati</taxon>
        <taxon>Bacteroidota</taxon>
        <taxon>Cytophagia</taxon>
        <taxon>Cytophagales</taxon>
        <taxon>Cyclobacteriaceae</taxon>
        <taxon>Mongoliitalea</taxon>
    </lineage>
</organism>
<evidence type="ECO:0000256" key="2">
    <source>
        <dbReference type="SAM" id="Phobius"/>
    </source>
</evidence>
<evidence type="ECO:0000313" key="4">
    <source>
        <dbReference type="EMBL" id="GHB29624.1"/>
    </source>
</evidence>
<keyword evidence="2" id="KW-0812">Transmembrane</keyword>
<dbReference type="SUPFAM" id="SSF48452">
    <property type="entry name" value="TPR-like"/>
    <property type="match status" value="1"/>
</dbReference>
<protein>
    <recommendedName>
        <fullName evidence="3">Ancillary SecYEG translocon subunit/Cell division coordinator CpoB TPR domain-containing protein</fullName>
    </recommendedName>
</protein>
<keyword evidence="5" id="KW-1185">Reference proteome</keyword>
<dbReference type="RefSeq" id="WP_189579182.1">
    <property type="nucleotide sequence ID" value="NZ_BMYF01000004.1"/>
</dbReference>
<dbReference type="InterPro" id="IPR019734">
    <property type="entry name" value="TPR_rpt"/>
</dbReference>
<dbReference type="PROSITE" id="PS50005">
    <property type="entry name" value="TPR"/>
    <property type="match status" value="1"/>
</dbReference>
<dbReference type="InterPro" id="IPR011990">
    <property type="entry name" value="TPR-like_helical_dom_sf"/>
</dbReference>
<dbReference type="InterPro" id="IPR018704">
    <property type="entry name" value="SecYEG/CpoB_TPR"/>
</dbReference>
<accession>A0A8J3CWH8</accession>
<sequence length="235" mass="26636">MAKKETKKAEVEYELLENPEEIKSRLERGEAYLRENTKLVGGLIAVVILIIAGVLFMQINTQNQDKKAQAEMFQAVYYFEQDETDLALNGDGSNAGFLKIVENYKRTDAANLAHFYIGSIYLSEGNHQKAIDHLKKFSAKDYFVQARAFALLGDAYLEMGNTSEAIANYKKAVNHKENKFFAPRYLSKLAIAYEEAGDIANAIKTYGEIEEKYFESFEFTNARKHKARLEGLASK</sequence>
<dbReference type="EMBL" id="BMYF01000004">
    <property type="protein sequence ID" value="GHB29624.1"/>
    <property type="molecule type" value="Genomic_DNA"/>
</dbReference>
<keyword evidence="2" id="KW-0472">Membrane</keyword>
<reference evidence="4" key="1">
    <citation type="journal article" date="2014" name="Int. J. Syst. Evol. Microbiol.">
        <title>Complete genome sequence of Corynebacterium casei LMG S-19264T (=DSM 44701T), isolated from a smear-ripened cheese.</title>
        <authorList>
            <consortium name="US DOE Joint Genome Institute (JGI-PGF)"/>
            <person name="Walter F."/>
            <person name="Albersmeier A."/>
            <person name="Kalinowski J."/>
            <person name="Ruckert C."/>
        </authorList>
    </citation>
    <scope>NUCLEOTIDE SEQUENCE</scope>
    <source>
        <strain evidence="4">KCTC 23224</strain>
    </source>
</reference>
<reference evidence="4" key="2">
    <citation type="submission" date="2020-09" db="EMBL/GenBank/DDBJ databases">
        <authorList>
            <person name="Sun Q."/>
            <person name="Kim S."/>
        </authorList>
    </citation>
    <scope>NUCLEOTIDE SEQUENCE</scope>
    <source>
        <strain evidence="4">KCTC 23224</strain>
    </source>
</reference>
<dbReference type="AlphaFoldDB" id="A0A8J3CWH8"/>
<feature type="transmembrane region" description="Helical" evidence="2">
    <location>
        <begin position="39"/>
        <end position="59"/>
    </location>
</feature>
<name>A0A8J3CWH8_9BACT</name>
<dbReference type="Pfam" id="PF09976">
    <property type="entry name" value="TPR_21"/>
    <property type="match status" value="1"/>
</dbReference>
<proteinExistence type="predicted"/>
<evidence type="ECO:0000256" key="1">
    <source>
        <dbReference type="PROSITE-ProRule" id="PRU00339"/>
    </source>
</evidence>
<dbReference type="SMART" id="SM00028">
    <property type="entry name" value="TPR"/>
    <property type="match status" value="3"/>
</dbReference>
<gene>
    <name evidence="4" type="ORF">GCM10008106_08050</name>
</gene>
<evidence type="ECO:0000313" key="5">
    <source>
        <dbReference type="Proteomes" id="UP000642809"/>
    </source>
</evidence>
<dbReference type="Proteomes" id="UP000642809">
    <property type="component" value="Unassembled WGS sequence"/>
</dbReference>
<comment type="caution">
    <text evidence="4">The sequence shown here is derived from an EMBL/GenBank/DDBJ whole genome shotgun (WGS) entry which is preliminary data.</text>
</comment>